<organism evidence="1 2">
    <name type="scientific">Onchocerca volvulus</name>
    <dbReference type="NCBI Taxonomy" id="6282"/>
    <lineage>
        <taxon>Eukaryota</taxon>
        <taxon>Metazoa</taxon>
        <taxon>Ecdysozoa</taxon>
        <taxon>Nematoda</taxon>
        <taxon>Chromadorea</taxon>
        <taxon>Rhabditida</taxon>
        <taxon>Spirurina</taxon>
        <taxon>Spiruromorpha</taxon>
        <taxon>Filarioidea</taxon>
        <taxon>Onchocercidae</taxon>
        <taxon>Onchocerca</taxon>
    </lineage>
</organism>
<dbReference type="EnsemblMetazoa" id="OVOC9718.1">
    <property type="protein sequence ID" value="OVOC9718.1"/>
    <property type="gene ID" value="WBGene00246527"/>
</dbReference>
<reference evidence="1" key="2">
    <citation type="submission" date="2022-06" db="UniProtKB">
        <authorList>
            <consortium name="EnsemblMetazoa"/>
        </authorList>
    </citation>
    <scope>IDENTIFICATION</scope>
</reference>
<name>A0A8R1Y770_ONCVO</name>
<dbReference type="Proteomes" id="UP000024404">
    <property type="component" value="Unassembled WGS sequence"/>
</dbReference>
<protein>
    <submittedName>
        <fullName evidence="1">Uncharacterized protein</fullName>
    </submittedName>
</protein>
<evidence type="ECO:0000313" key="2">
    <source>
        <dbReference type="Proteomes" id="UP000024404"/>
    </source>
</evidence>
<proteinExistence type="predicted"/>
<sequence length="71" mass="8060">MVLKCSHHHSSQSTCCLRELKEETGGKMIMMMMMHMGQEEQDVTGSYRLSVPMHRTKGVFTVLILRHPVAG</sequence>
<accession>A0A8R1Y770</accession>
<dbReference type="EMBL" id="CMVM020000291">
    <property type="status" value="NOT_ANNOTATED_CDS"/>
    <property type="molecule type" value="Genomic_DNA"/>
</dbReference>
<reference evidence="2" key="1">
    <citation type="submission" date="2013-10" db="EMBL/GenBank/DDBJ databases">
        <title>Genome sequencing of Onchocerca volvulus.</title>
        <authorList>
            <person name="Cotton J."/>
            <person name="Tsai J."/>
            <person name="Stanley E."/>
            <person name="Tracey A."/>
            <person name="Holroyd N."/>
            <person name="Lustigman S."/>
            <person name="Berriman M."/>
        </authorList>
    </citation>
    <scope>NUCLEOTIDE SEQUENCE</scope>
</reference>
<keyword evidence="2" id="KW-1185">Reference proteome</keyword>
<dbReference type="AlphaFoldDB" id="A0A8R1Y770"/>
<evidence type="ECO:0000313" key="1">
    <source>
        <dbReference type="EnsemblMetazoa" id="OVOC9718.1"/>
    </source>
</evidence>